<comment type="caution">
    <text evidence="2">The sequence shown here is derived from an EMBL/GenBank/DDBJ whole genome shotgun (WGS) entry which is preliminary data.</text>
</comment>
<protein>
    <submittedName>
        <fullName evidence="2">Uncharacterized protein</fullName>
    </submittedName>
</protein>
<feature type="compositionally biased region" description="Polar residues" evidence="1">
    <location>
        <begin position="47"/>
        <end position="68"/>
    </location>
</feature>
<dbReference type="EMBL" id="CAUOFW020002547">
    <property type="protein sequence ID" value="CAK9154573.1"/>
    <property type="molecule type" value="Genomic_DNA"/>
</dbReference>
<evidence type="ECO:0000256" key="1">
    <source>
        <dbReference type="SAM" id="MobiDB-lite"/>
    </source>
</evidence>
<keyword evidence="3" id="KW-1185">Reference proteome</keyword>
<feature type="region of interest" description="Disordered" evidence="1">
    <location>
        <begin position="30"/>
        <end position="85"/>
    </location>
</feature>
<organism evidence="2 3">
    <name type="scientific">Ilex paraguariensis</name>
    <name type="common">yerba mate</name>
    <dbReference type="NCBI Taxonomy" id="185542"/>
    <lineage>
        <taxon>Eukaryota</taxon>
        <taxon>Viridiplantae</taxon>
        <taxon>Streptophyta</taxon>
        <taxon>Embryophyta</taxon>
        <taxon>Tracheophyta</taxon>
        <taxon>Spermatophyta</taxon>
        <taxon>Magnoliopsida</taxon>
        <taxon>eudicotyledons</taxon>
        <taxon>Gunneridae</taxon>
        <taxon>Pentapetalae</taxon>
        <taxon>asterids</taxon>
        <taxon>campanulids</taxon>
        <taxon>Aquifoliales</taxon>
        <taxon>Aquifoliaceae</taxon>
        <taxon>Ilex</taxon>
    </lineage>
</organism>
<dbReference type="AlphaFoldDB" id="A0ABC8SHL5"/>
<dbReference type="Proteomes" id="UP001642360">
    <property type="component" value="Unassembled WGS sequence"/>
</dbReference>
<reference evidence="2 3" key="1">
    <citation type="submission" date="2024-02" db="EMBL/GenBank/DDBJ databases">
        <authorList>
            <person name="Vignale AGUSTIN F."/>
            <person name="Sosa J E."/>
            <person name="Modenutti C."/>
        </authorList>
    </citation>
    <scope>NUCLEOTIDE SEQUENCE [LARGE SCALE GENOMIC DNA]</scope>
</reference>
<feature type="compositionally biased region" description="Basic and acidic residues" evidence="1">
    <location>
        <begin position="31"/>
        <end position="46"/>
    </location>
</feature>
<accession>A0ABC8SHL5</accession>
<name>A0ABC8SHL5_9AQUA</name>
<evidence type="ECO:0000313" key="3">
    <source>
        <dbReference type="Proteomes" id="UP001642360"/>
    </source>
</evidence>
<sequence>MTTDTAHQYQKKRTLEALERRFAQASAELRLQQRKDKKRPHEERNRVASNVNSLSANAPVTSHSSNVLSRKGSDVARKTGRSLLI</sequence>
<proteinExistence type="predicted"/>
<gene>
    <name evidence="2" type="ORF">ILEXP_LOCUS22907</name>
</gene>
<evidence type="ECO:0000313" key="2">
    <source>
        <dbReference type="EMBL" id="CAK9154573.1"/>
    </source>
</evidence>